<dbReference type="InterPro" id="IPR037066">
    <property type="entry name" value="Plug_dom_sf"/>
</dbReference>
<dbReference type="PANTHER" id="PTHR40980:SF4">
    <property type="entry name" value="TONB-DEPENDENT RECEPTOR-LIKE BETA-BARREL DOMAIN-CONTAINING PROTEIN"/>
    <property type="match status" value="1"/>
</dbReference>
<reference evidence="8" key="1">
    <citation type="journal article" date="2019" name="Int. J. Syst. Evol. Microbiol.">
        <title>The Global Catalogue of Microorganisms (GCM) 10K type strain sequencing project: providing services to taxonomists for standard genome sequencing and annotation.</title>
        <authorList>
            <consortium name="The Broad Institute Genomics Platform"/>
            <consortium name="The Broad Institute Genome Sequencing Center for Infectious Disease"/>
            <person name="Wu L."/>
            <person name="Ma J."/>
        </authorList>
    </citation>
    <scope>NUCLEOTIDE SEQUENCE [LARGE SCALE GENOMIC DNA]</scope>
    <source>
        <strain evidence="8">CECT 8570</strain>
    </source>
</reference>
<evidence type="ECO:0000259" key="5">
    <source>
        <dbReference type="Pfam" id="PF00593"/>
    </source>
</evidence>
<organism evidence="7 8">
    <name type="scientific">Simiduia curdlanivorans</name>
    <dbReference type="NCBI Taxonomy" id="1492769"/>
    <lineage>
        <taxon>Bacteria</taxon>
        <taxon>Pseudomonadati</taxon>
        <taxon>Pseudomonadota</taxon>
        <taxon>Gammaproteobacteria</taxon>
        <taxon>Cellvibrionales</taxon>
        <taxon>Cellvibrionaceae</taxon>
        <taxon>Simiduia</taxon>
    </lineage>
</organism>
<dbReference type="SUPFAM" id="SSF56935">
    <property type="entry name" value="Porins"/>
    <property type="match status" value="1"/>
</dbReference>
<dbReference type="Gene3D" id="2.170.130.10">
    <property type="entry name" value="TonB-dependent receptor, plug domain"/>
    <property type="match status" value="1"/>
</dbReference>
<dbReference type="InterPro" id="IPR010104">
    <property type="entry name" value="TonB_rcpt_bac"/>
</dbReference>
<comment type="similarity">
    <text evidence="4">Belongs to the TonB-dependent receptor family.</text>
</comment>
<keyword evidence="8" id="KW-1185">Reference proteome</keyword>
<sequence length="1027" mass="112557">MSIEQQNEARQRDGKSSLGFTKRPLAQWVKALAVAGVAASPLFTGMVMAQDSEASAEALEEITVTGTRKLIQDQIAIKRDATTIVDGLSASDIGELPALSIGEALESITGVASHRENGGASEITIRGLGPFLSATNFNGREATNGSGDRSVNFSQFPSELMSKVAVAKTQDASMIEGGVAGVIMLETLKPLEYGKQRVTVDAKLNYNPDEANVNNSLHDELGYRGTFSYVDQFEFGDGQAIGISIGAQQQSITQPEAEYRSSDNTGSSLWACLNDPTITDQGFFRSNSDDCENLLVDGSNVDTGYNTSIDPNTGKAVNDGSPYAWAGSSRTYRQNETSDERDSLFFAVQYQPSEAWDINFDAQVSDRIQAEERHDFVIFNKRATAGVTGSTLLTNSANQVIYREGQDYLGINGEKYNREENYLGYGLNVAHNVNERLTVKLDIGYSETNREEQQIVNDSRTSARKDFILVQGAHIPNITVENFDPNSYEGYNNFRTRIDTDNVRENITKAIRLDFDYALTGDTFTSVAGGIRSSELTYVQLGGNNGSGSRVETTRSYTSETILPSTGLTIADSCGISFRESDFLDRMSDGPLITNVDSNGNVIAEGTGSTFATYDNQCFSDAMIELHNANPANANNQFTTAYPEVELRNPNSINVTETTVAAYAMANFESLFLERGLRGNFGLRIVQTDVSSIGYRAPYTVITDPITGILSLDIGEGIEDVEGGGTYTEYLPSVNVVWDFDEDKIIRGGVFRGMSRVNPTDMAYNRSFNTADEDTDPMTLDELLTGANGTGNPDLKPLMSWNADLSVEWYPVDDAIFSAGVYYKKFLGGFEKRTQMETFTIDGESVELPITNDVTSEDASNLLGLEFTAAYRWDLGIGVKMGYNWADTDFEVEDSLYGDTYTIGLDGVRTQLTDGIVAPASVPGFSEHSFTGQVYYQIGELDVGVIYKYRSDYFQPSTTNSTRLRYIHSVGTWEARASYNITDNVKVKVEGINLFSAPKKQDYFEQGNLGEVNDYGPRIFAGVTVKF</sequence>
<proteinExistence type="inferred from homology"/>
<evidence type="ECO:0000313" key="7">
    <source>
        <dbReference type="EMBL" id="MFC4362412.1"/>
    </source>
</evidence>
<keyword evidence="2 4" id="KW-0472">Membrane</keyword>
<dbReference type="Proteomes" id="UP001595840">
    <property type="component" value="Unassembled WGS sequence"/>
</dbReference>
<gene>
    <name evidence="7" type="ORF">ACFOX3_08865</name>
</gene>
<protein>
    <submittedName>
        <fullName evidence="7">TonB-dependent receptor</fullName>
    </submittedName>
</protein>
<dbReference type="Gene3D" id="2.40.170.20">
    <property type="entry name" value="TonB-dependent receptor, beta-barrel domain"/>
    <property type="match status" value="1"/>
</dbReference>
<dbReference type="InterPro" id="IPR036942">
    <property type="entry name" value="Beta-barrel_TonB_sf"/>
</dbReference>
<evidence type="ECO:0000256" key="4">
    <source>
        <dbReference type="RuleBase" id="RU003357"/>
    </source>
</evidence>
<dbReference type="PANTHER" id="PTHR40980">
    <property type="entry name" value="PLUG DOMAIN-CONTAINING PROTEIN"/>
    <property type="match status" value="1"/>
</dbReference>
<keyword evidence="4" id="KW-0798">TonB box</keyword>
<name>A0ABV8V6I4_9GAMM</name>
<dbReference type="Pfam" id="PF00593">
    <property type="entry name" value="TonB_dep_Rec_b-barrel"/>
    <property type="match status" value="1"/>
</dbReference>
<dbReference type="RefSeq" id="WP_290260549.1">
    <property type="nucleotide sequence ID" value="NZ_JAUFQG010000004.1"/>
</dbReference>
<dbReference type="Pfam" id="PF07715">
    <property type="entry name" value="Plug"/>
    <property type="match status" value="1"/>
</dbReference>
<dbReference type="EMBL" id="JBHSCX010000006">
    <property type="protein sequence ID" value="MFC4362412.1"/>
    <property type="molecule type" value="Genomic_DNA"/>
</dbReference>
<evidence type="ECO:0000313" key="8">
    <source>
        <dbReference type="Proteomes" id="UP001595840"/>
    </source>
</evidence>
<evidence type="ECO:0000256" key="3">
    <source>
        <dbReference type="ARBA" id="ARBA00023237"/>
    </source>
</evidence>
<evidence type="ECO:0000256" key="2">
    <source>
        <dbReference type="ARBA" id="ARBA00023136"/>
    </source>
</evidence>
<evidence type="ECO:0000259" key="6">
    <source>
        <dbReference type="Pfam" id="PF07715"/>
    </source>
</evidence>
<dbReference type="NCBIfam" id="TIGR01782">
    <property type="entry name" value="TonB-Xanth-Caul"/>
    <property type="match status" value="1"/>
</dbReference>
<keyword evidence="3" id="KW-0998">Cell outer membrane</keyword>
<dbReference type="InterPro" id="IPR012910">
    <property type="entry name" value="Plug_dom"/>
</dbReference>
<feature type="domain" description="TonB-dependent receptor-like beta-barrel" evidence="5">
    <location>
        <begin position="483"/>
        <end position="994"/>
    </location>
</feature>
<comment type="caution">
    <text evidence="7">The sequence shown here is derived from an EMBL/GenBank/DDBJ whole genome shotgun (WGS) entry which is preliminary data.</text>
</comment>
<keyword evidence="7" id="KW-0675">Receptor</keyword>
<feature type="domain" description="TonB-dependent receptor plug" evidence="6">
    <location>
        <begin position="78"/>
        <end position="182"/>
    </location>
</feature>
<accession>A0ABV8V6I4</accession>
<evidence type="ECO:0000256" key="1">
    <source>
        <dbReference type="ARBA" id="ARBA00004442"/>
    </source>
</evidence>
<comment type="subcellular location">
    <subcellularLocation>
        <location evidence="1 4">Cell outer membrane</location>
    </subcellularLocation>
</comment>
<dbReference type="InterPro" id="IPR000531">
    <property type="entry name" value="Beta-barrel_TonB"/>
</dbReference>